<evidence type="ECO:0000259" key="2">
    <source>
        <dbReference type="PROSITE" id="PS50011"/>
    </source>
</evidence>
<dbReference type="Gene3D" id="3.80.10.10">
    <property type="entry name" value="Ribonuclease Inhibitor"/>
    <property type="match status" value="1"/>
</dbReference>
<dbReference type="InterPro" id="IPR000719">
    <property type="entry name" value="Prot_kinase_dom"/>
</dbReference>
<dbReference type="PANTHER" id="PTHR48007:SF43">
    <property type="entry name" value="POLLEN RECEPTOR-LIKE KINASE 4"/>
    <property type="match status" value="1"/>
</dbReference>
<feature type="compositionally biased region" description="Polar residues" evidence="1">
    <location>
        <begin position="517"/>
        <end position="527"/>
    </location>
</feature>
<evidence type="ECO:0000256" key="1">
    <source>
        <dbReference type="SAM" id="MobiDB-lite"/>
    </source>
</evidence>
<sequence length="527" mass="59561">MEIVRISLRIHQATFLGQIPFLLVDFPAGSSTENQLRFFFTLNCIMGSAQILEQILIVTVFLLLYRNVLGQGGTPSFDPDEKNALYVLKSIFNNSILNENWKGDPCDLAYPWYGIQCSTKGRFIGIELDNMGLGWKVDVNEFMNFPELIILSFQTNSLWGNVMNFSFNHKMKIINLSRNNLDGRFQMVQKLLNEANKEEAGEGEKIIEAAERSIVVAAEESRNLVFMEDEPAFEICDVLRASAGVSGGPSVVVKRLRDLKPMTSEEFKRQLRMIGDMKHPNLLPLLAYYYSNEEKFLQYYYAARGYLFDRIHGERGGDRIPFRRNARLSVARGIARAFEYLHLNTKSQSIVPHGNLKSSNVLFDEDDKVLVSDYSLASLLALPIATQHMVSYKSPEYRNGRKVSKQSDVWSYGCLLLELLTGKISARTAPPGVNGTVDLSSWVHRALREEWTAEVFDLENAVPGMLRLLQIAMRCCDNTPEERPEMTQVVREVENIKVPESGDENDGSLDQSFEADSLSTSGTGEEK</sequence>
<feature type="region of interest" description="Disordered" evidence="1">
    <location>
        <begin position="491"/>
        <end position="527"/>
    </location>
</feature>
<evidence type="ECO:0000313" key="4">
    <source>
        <dbReference type="Proteomes" id="UP001459277"/>
    </source>
</evidence>
<dbReference type="GO" id="GO:0005524">
    <property type="term" value="F:ATP binding"/>
    <property type="evidence" value="ECO:0007669"/>
    <property type="project" value="InterPro"/>
</dbReference>
<dbReference type="Gene3D" id="3.30.200.20">
    <property type="entry name" value="Phosphorylase Kinase, domain 1"/>
    <property type="match status" value="1"/>
</dbReference>
<dbReference type="Proteomes" id="UP001459277">
    <property type="component" value="Unassembled WGS sequence"/>
</dbReference>
<comment type="caution">
    <text evidence="3">The sequence shown here is derived from an EMBL/GenBank/DDBJ whole genome shotgun (WGS) entry which is preliminary data.</text>
</comment>
<dbReference type="GO" id="GO:0004672">
    <property type="term" value="F:protein kinase activity"/>
    <property type="evidence" value="ECO:0007669"/>
    <property type="project" value="InterPro"/>
</dbReference>
<proteinExistence type="predicted"/>
<evidence type="ECO:0000313" key="3">
    <source>
        <dbReference type="EMBL" id="KAK9989122.1"/>
    </source>
</evidence>
<accession>A0AAW2BV51</accession>
<feature type="domain" description="Protein kinase" evidence="2">
    <location>
        <begin position="192"/>
        <end position="496"/>
    </location>
</feature>
<protein>
    <recommendedName>
        <fullName evidence="2">Protein kinase domain-containing protein</fullName>
    </recommendedName>
</protein>
<name>A0AAW2BV51_9ROSI</name>
<gene>
    <name evidence="3" type="ORF">SO802_029361</name>
</gene>
<dbReference type="InterPro" id="IPR032675">
    <property type="entry name" value="LRR_dom_sf"/>
</dbReference>
<reference evidence="3 4" key="1">
    <citation type="submission" date="2024-01" db="EMBL/GenBank/DDBJ databases">
        <title>A telomere-to-telomere, gap-free genome of sweet tea (Lithocarpus litseifolius).</title>
        <authorList>
            <person name="Zhou J."/>
        </authorList>
    </citation>
    <scope>NUCLEOTIDE SEQUENCE [LARGE SCALE GENOMIC DNA]</scope>
    <source>
        <strain evidence="3">Zhou-2022a</strain>
        <tissue evidence="3">Leaf</tissue>
    </source>
</reference>
<dbReference type="Pfam" id="PF07714">
    <property type="entry name" value="PK_Tyr_Ser-Thr"/>
    <property type="match status" value="1"/>
</dbReference>
<dbReference type="AlphaFoldDB" id="A0AAW2BV51"/>
<organism evidence="3 4">
    <name type="scientific">Lithocarpus litseifolius</name>
    <dbReference type="NCBI Taxonomy" id="425828"/>
    <lineage>
        <taxon>Eukaryota</taxon>
        <taxon>Viridiplantae</taxon>
        <taxon>Streptophyta</taxon>
        <taxon>Embryophyta</taxon>
        <taxon>Tracheophyta</taxon>
        <taxon>Spermatophyta</taxon>
        <taxon>Magnoliopsida</taxon>
        <taxon>eudicotyledons</taxon>
        <taxon>Gunneridae</taxon>
        <taxon>Pentapetalae</taxon>
        <taxon>rosids</taxon>
        <taxon>fabids</taxon>
        <taxon>Fagales</taxon>
        <taxon>Fagaceae</taxon>
        <taxon>Lithocarpus</taxon>
    </lineage>
</organism>
<dbReference type="SUPFAM" id="SSF56112">
    <property type="entry name" value="Protein kinase-like (PK-like)"/>
    <property type="match status" value="1"/>
</dbReference>
<dbReference type="InterPro" id="IPR046959">
    <property type="entry name" value="PRK1-6/SRF4-like"/>
</dbReference>
<dbReference type="InterPro" id="IPR011009">
    <property type="entry name" value="Kinase-like_dom_sf"/>
</dbReference>
<dbReference type="Gene3D" id="1.10.510.10">
    <property type="entry name" value="Transferase(Phosphotransferase) domain 1"/>
    <property type="match status" value="1"/>
</dbReference>
<dbReference type="EMBL" id="JAZDWU010000010">
    <property type="protein sequence ID" value="KAK9989122.1"/>
    <property type="molecule type" value="Genomic_DNA"/>
</dbReference>
<dbReference type="PANTHER" id="PTHR48007">
    <property type="entry name" value="LEUCINE-RICH REPEAT RECEPTOR-LIKE PROTEIN KINASE PXC1"/>
    <property type="match status" value="1"/>
</dbReference>
<dbReference type="SMART" id="SM00220">
    <property type="entry name" value="S_TKc"/>
    <property type="match status" value="1"/>
</dbReference>
<dbReference type="InterPro" id="IPR001245">
    <property type="entry name" value="Ser-Thr/Tyr_kinase_cat_dom"/>
</dbReference>
<keyword evidence="4" id="KW-1185">Reference proteome</keyword>
<dbReference type="PROSITE" id="PS50011">
    <property type="entry name" value="PROTEIN_KINASE_DOM"/>
    <property type="match status" value="1"/>
</dbReference>